<dbReference type="EMBL" id="BMAV01002249">
    <property type="protein sequence ID" value="GFY41060.1"/>
    <property type="molecule type" value="Genomic_DNA"/>
</dbReference>
<feature type="region of interest" description="Disordered" evidence="1">
    <location>
        <begin position="112"/>
        <end position="144"/>
    </location>
</feature>
<evidence type="ECO:0000313" key="2">
    <source>
        <dbReference type="EMBL" id="GFY41060.1"/>
    </source>
</evidence>
<accession>A0A8X6WTN6</accession>
<feature type="region of interest" description="Disordered" evidence="1">
    <location>
        <begin position="1"/>
        <end position="36"/>
    </location>
</feature>
<gene>
    <name evidence="2" type="ORF">TNIN_293231</name>
</gene>
<reference evidence="2" key="1">
    <citation type="submission" date="2020-08" db="EMBL/GenBank/DDBJ databases">
        <title>Multicomponent nature underlies the extraordinary mechanical properties of spider dragline silk.</title>
        <authorList>
            <person name="Kono N."/>
            <person name="Nakamura H."/>
            <person name="Mori M."/>
            <person name="Yoshida Y."/>
            <person name="Ohtoshi R."/>
            <person name="Malay A.D."/>
            <person name="Moran D.A.P."/>
            <person name="Tomita M."/>
            <person name="Numata K."/>
            <person name="Arakawa K."/>
        </authorList>
    </citation>
    <scope>NUCLEOTIDE SEQUENCE</scope>
</reference>
<protein>
    <submittedName>
        <fullName evidence="2">Uncharacterized protein</fullName>
    </submittedName>
</protein>
<sequence>MALSSDQNTEMEYQNISLPSSRRNTPEPPTGPTSCAGLEVTKADIRRFTLIVQGYDNMIASLKHSNAQDEHDPTFVEMIKQRAHYENRLEKAVSEFGNLPYCDTPGCPIHETPTASPVKTLPTKRKDEDGFTSPPPSKTSKNNVSYQENFKLNLANRFKNLKSQDIYTEAAGTSRTINAKNTTLQPKANPASKNLPPPVFLVITENHRSQMKKLDDIYPDLRSKLTGLRGECGEIKNQKGVPGGGAAKEIKV</sequence>
<evidence type="ECO:0000313" key="3">
    <source>
        <dbReference type="Proteomes" id="UP000886998"/>
    </source>
</evidence>
<comment type="caution">
    <text evidence="2">The sequence shown here is derived from an EMBL/GenBank/DDBJ whole genome shotgun (WGS) entry which is preliminary data.</text>
</comment>
<organism evidence="2 3">
    <name type="scientific">Trichonephila inaurata madagascariensis</name>
    <dbReference type="NCBI Taxonomy" id="2747483"/>
    <lineage>
        <taxon>Eukaryota</taxon>
        <taxon>Metazoa</taxon>
        <taxon>Ecdysozoa</taxon>
        <taxon>Arthropoda</taxon>
        <taxon>Chelicerata</taxon>
        <taxon>Arachnida</taxon>
        <taxon>Araneae</taxon>
        <taxon>Araneomorphae</taxon>
        <taxon>Entelegynae</taxon>
        <taxon>Araneoidea</taxon>
        <taxon>Nephilidae</taxon>
        <taxon>Trichonephila</taxon>
        <taxon>Trichonephila inaurata</taxon>
    </lineage>
</organism>
<dbReference type="Proteomes" id="UP000886998">
    <property type="component" value="Unassembled WGS sequence"/>
</dbReference>
<name>A0A8X6WTN6_9ARAC</name>
<evidence type="ECO:0000256" key="1">
    <source>
        <dbReference type="SAM" id="MobiDB-lite"/>
    </source>
</evidence>
<keyword evidence="3" id="KW-1185">Reference proteome</keyword>
<feature type="compositionally biased region" description="Polar residues" evidence="1">
    <location>
        <begin position="1"/>
        <end position="23"/>
    </location>
</feature>
<proteinExistence type="predicted"/>
<dbReference type="AlphaFoldDB" id="A0A8X6WTN6"/>